<dbReference type="AlphaFoldDB" id="A0A381RQ60"/>
<name>A0A381RQ60_9ZZZZ</name>
<accession>A0A381RQ60</accession>
<dbReference type="EMBL" id="UINC01002134">
    <property type="protein sequence ID" value="SUZ93291.1"/>
    <property type="molecule type" value="Genomic_DNA"/>
</dbReference>
<protein>
    <submittedName>
        <fullName evidence="1">Uncharacterized protein</fullName>
    </submittedName>
</protein>
<gene>
    <name evidence="1" type="ORF">METZ01_LOCUS46145</name>
</gene>
<reference evidence="1" key="1">
    <citation type="submission" date="2018-05" db="EMBL/GenBank/DDBJ databases">
        <authorList>
            <person name="Lanie J.A."/>
            <person name="Ng W.-L."/>
            <person name="Kazmierczak K.M."/>
            <person name="Andrzejewski T.M."/>
            <person name="Davidsen T.M."/>
            <person name="Wayne K.J."/>
            <person name="Tettelin H."/>
            <person name="Glass J.I."/>
            <person name="Rusch D."/>
            <person name="Podicherti R."/>
            <person name="Tsui H.-C.T."/>
            <person name="Winkler M.E."/>
        </authorList>
    </citation>
    <scope>NUCLEOTIDE SEQUENCE</scope>
</reference>
<evidence type="ECO:0000313" key="1">
    <source>
        <dbReference type="EMBL" id="SUZ93291.1"/>
    </source>
</evidence>
<organism evidence="1">
    <name type="scientific">marine metagenome</name>
    <dbReference type="NCBI Taxonomy" id="408172"/>
    <lineage>
        <taxon>unclassified sequences</taxon>
        <taxon>metagenomes</taxon>
        <taxon>ecological metagenomes</taxon>
    </lineage>
</organism>
<sequence>MIEELVIVEFVRGVLVWLDYHTPAVPIGVIVEQIGIVLDLPIQFHNFAGERRVDQKRFDLAVVAGGDGNQQILHSDLVTTPHDSGGIIIVVLGIGVTLELAIVLRAGEYYSDNVAVLSTDELADPYLH</sequence>
<proteinExistence type="predicted"/>